<gene>
    <name evidence="2" type="ORF">ACFSW8_13955</name>
</gene>
<comment type="caution">
    <text evidence="2">The sequence shown here is derived from an EMBL/GenBank/DDBJ whole genome shotgun (WGS) entry which is preliminary data.</text>
</comment>
<dbReference type="Proteomes" id="UP001597389">
    <property type="component" value="Unassembled WGS sequence"/>
</dbReference>
<proteinExistence type="predicted"/>
<keyword evidence="3" id="KW-1185">Reference proteome</keyword>
<protein>
    <recommendedName>
        <fullName evidence="4">SCO family protein</fullName>
    </recommendedName>
</protein>
<feature type="transmembrane region" description="Helical" evidence="1">
    <location>
        <begin position="275"/>
        <end position="294"/>
    </location>
</feature>
<dbReference type="SUPFAM" id="SSF52833">
    <property type="entry name" value="Thioredoxin-like"/>
    <property type="match status" value="1"/>
</dbReference>
<feature type="transmembrane region" description="Helical" evidence="1">
    <location>
        <begin position="20"/>
        <end position="38"/>
    </location>
</feature>
<evidence type="ECO:0000256" key="1">
    <source>
        <dbReference type="SAM" id="Phobius"/>
    </source>
</evidence>
<sequence>MNPTVLEPAERDPKAIRRTVIVLFLLMLVGGAVIWWKYTQQQAKDKQEEIAGRSPRISRLTKNFAGVCQDGEFRGLDDLEGKVWVVAPIVPNHPEENKIQLQKMQDLAEHYKERDDFHLVCISVANPHEHGYEELAKIADEVGADMSQWWFMAAEEKSVIGFLKDHLKMAHIKERKGADAEKFGVHDIPAQLRIVDQSRRVRGEFEQFDFDFALARQNEVRERLKTQPTLLDDKQSREGQLLNLYHDMEEIWTKRMYKVIDYTFTETETDQDPNYGSAIVVALTILAFIIIMGIRLRKHRNATTGG</sequence>
<dbReference type="EMBL" id="JBHUJB010000061">
    <property type="protein sequence ID" value="MFD2160007.1"/>
    <property type="molecule type" value="Genomic_DNA"/>
</dbReference>
<organism evidence="2 3">
    <name type="scientific">Rubritalea tangerina</name>
    <dbReference type="NCBI Taxonomy" id="430798"/>
    <lineage>
        <taxon>Bacteria</taxon>
        <taxon>Pseudomonadati</taxon>
        <taxon>Verrucomicrobiota</taxon>
        <taxon>Verrucomicrobiia</taxon>
        <taxon>Verrucomicrobiales</taxon>
        <taxon>Rubritaleaceae</taxon>
        <taxon>Rubritalea</taxon>
    </lineage>
</organism>
<name>A0ABW4ZDX0_9BACT</name>
<dbReference type="Gene3D" id="3.40.30.10">
    <property type="entry name" value="Glutaredoxin"/>
    <property type="match status" value="1"/>
</dbReference>
<evidence type="ECO:0008006" key="4">
    <source>
        <dbReference type="Google" id="ProtNLM"/>
    </source>
</evidence>
<evidence type="ECO:0000313" key="3">
    <source>
        <dbReference type="Proteomes" id="UP001597389"/>
    </source>
</evidence>
<accession>A0ABW4ZDX0</accession>
<reference evidence="3" key="1">
    <citation type="journal article" date="2019" name="Int. J. Syst. Evol. Microbiol.">
        <title>The Global Catalogue of Microorganisms (GCM) 10K type strain sequencing project: providing services to taxonomists for standard genome sequencing and annotation.</title>
        <authorList>
            <consortium name="The Broad Institute Genomics Platform"/>
            <consortium name="The Broad Institute Genome Sequencing Center for Infectious Disease"/>
            <person name="Wu L."/>
            <person name="Ma J."/>
        </authorList>
    </citation>
    <scope>NUCLEOTIDE SEQUENCE [LARGE SCALE GENOMIC DNA]</scope>
    <source>
        <strain evidence="3">CCUG 57942</strain>
    </source>
</reference>
<keyword evidence="1" id="KW-0472">Membrane</keyword>
<keyword evidence="1" id="KW-1133">Transmembrane helix</keyword>
<dbReference type="InterPro" id="IPR036249">
    <property type="entry name" value="Thioredoxin-like_sf"/>
</dbReference>
<evidence type="ECO:0000313" key="2">
    <source>
        <dbReference type="EMBL" id="MFD2160007.1"/>
    </source>
</evidence>
<keyword evidence="1" id="KW-0812">Transmembrane</keyword>
<dbReference type="RefSeq" id="WP_377088970.1">
    <property type="nucleotide sequence ID" value="NZ_JBHSJL010000014.1"/>
</dbReference>